<gene>
    <name evidence="3" type="ORF">Taro_030851</name>
</gene>
<feature type="transmembrane region" description="Helical" evidence="2">
    <location>
        <begin position="234"/>
        <end position="254"/>
    </location>
</feature>
<evidence type="ECO:0000256" key="1">
    <source>
        <dbReference type="SAM" id="MobiDB-lite"/>
    </source>
</evidence>
<evidence type="ECO:0008006" key="5">
    <source>
        <dbReference type="Google" id="ProtNLM"/>
    </source>
</evidence>
<evidence type="ECO:0000313" key="4">
    <source>
        <dbReference type="Proteomes" id="UP000652761"/>
    </source>
</evidence>
<feature type="transmembrane region" description="Helical" evidence="2">
    <location>
        <begin position="574"/>
        <end position="594"/>
    </location>
</feature>
<protein>
    <recommendedName>
        <fullName evidence="5">Transmembrane protein</fullName>
    </recommendedName>
</protein>
<evidence type="ECO:0000313" key="3">
    <source>
        <dbReference type="EMBL" id="MQL98147.1"/>
    </source>
</evidence>
<dbReference type="AlphaFoldDB" id="A0A843VV45"/>
<sequence>MKIQPQGPFSSASNPPPPSSGDPRTSSHEPGNSSPLKSIQACQKEKNSERGSKQGGTLKSNESHHLPCKMNTKASSQAPTELPSFSSLEKKGLHGAKGRTGAWSDCELQGSFVVVAGCGCCECGCGFARAAVWFVLGLRICVGVSRRLREPTCGVAFTGAVDVVARAKQMLVCRVAPLVERCDTCLLLLPALCWLVANSGEVLSESFSVGSGGELFVVLVRVPLPLGLLLFPELLVVVLVMFTLRTNGALVVLVEVLPEPVVLLSLASMFSLLAVCWPFGWAASGDVFQIGSWRFGWSHGAGQVVFLFIFEFLDCAGGTLCVPMVRWLALFLAPCVLSQMVVWRVSWVFGWLCLLSLPLCGLVVELVTPLVRVVSLWYDSAPCVQCEAAPGILRFGLLVQASFRCVFLLCLSCALEALVTVGRVALPHLWCVGGVELSTSGTPCADRCLVAIPLPLWGGFFALPSFLWLHSRCVSWSDHEDDLGDPKETVVWPCRSCVLYLAFGRQTFLVGLVRAVPMELSTSACVLCAIVVCSTNLSGCRGAQVGCVLVAVWAAIAIRLALRRPAPSCSGSRRLNALAGSPFPFLPLFLLFLLSEEGSLLPSFSGGGSLAEQRRLMRSVGTSARRRQSCIVKAPLSVVVATPGCSIPMVRLPADVATAERVATSEKASPRSDVTLSWCCWPSR</sequence>
<feature type="transmembrane region" description="Helical" evidence="2">
    <location>
        <begin position="261"/>
        <end position="283"/>
    </location>
</feature>
<proteinExistence type="predicted"/>
<feature type="transmembrane region" description="Helical" evidence="2">
    <location>
        <begin position="543"/>
        <end position="562"/>
    </location>
</feature>
<comment type="caution">
    <text evidence="3">The sequence shown here is derived from an EMBL/GenBank/DDBJ whole genome shotgun (WGS) entry which is preliminary data.</text>
</comment>
<feature type="compositionally biased region" description="Polar residues" evidence="1">
    <location>
        <begin position="72"/>
        <end position="82"/>
    </location>
</feature>
<feature type="transmembrane region" description="Helical" evidence="2">
    <location>
        <begin position="520"/>
        <end position="537"/>
    </location>
</feature>
<feature type="transmembrane region" description="Helical" evidence="2">
    <location>
        <begin position="448"/>
        <end position="470"/>
    </location>
</feature>
<feature type="compositionally biased region" description="Polar residues" evidence="1">
    <location>
        <begin position="28"/>
        <end position="41"/>
    </location>
</feature>
<reference evidence="3" key="1">
    <citation type="submission" date="2017-07" db="EMBL/GenBank/DDBJ databases">
        <title>Taro Niue Genome Assembly and Annotation.</title>
        <authorList>
            <person name="Atibalentja N."/>
            <person name="Keating K."/>
            <person name="Fields C.J."/>
        </authorList>
    </citation>
    <scope>NUCLEOTIDE SEQUENCE</scope>
    <source>
        <strain evidence="3">Niue_2</strain>
        <tissue evidence="3">Leaf</tissue>
    </source>
</reference>
<dbReference type="Proteomes" id="UP000652761">
    <property type="component" value="Unassembled WGS sequence"/>
</dbReference>
<keyword evidence="4" id="KW-1185">Reference proteome</keyword>
<feature type="compositionally biased region" description="Basic and acidic residues" evidence="1">
    <location>
        <begin position="43"/>
        <end position="52"/>
    </location>
</feature>
<organism evidence="3 4">
    <name type="scientific">Colocasia esculenta</name>
    <name type="common">Wild taro</name>
    <name type="synonym">Arum esculentum</name>
    <dbReference type="NCBI Taxonomy" id="4460"/>
    <lineage>
        <taxon>Eukaryota</taxon>
        <taxon>Viridiplantae</taxon>
        <taxon>Streptophyta</taxon>
        <taxon>Embryophyta</taxon>
        <taxon>Tracheophyta</taxon>
        <taxon>Spermatophyta</taxon>
        <taxon>Magnoliopsida</taxon>
        <taxon>Liliopsida</taxon>
        <taxon>Araceae</taxon>
        <taxon>Aroideae</taxon>
        <taxon>Colocasieae</taxon>
        <taxon>Colocasia</taxon>
    </lineage>
</organism>
<accession>A0A843VV45</accession>
<name>A0A843VV45_COLES</name>
<keyword evidence="2" id="KW-0472">Membrane</keyword>
<dbReference type="EMBL" id="NMUH01002148">
    <property type="protein sequence ID" value="MQL98147.1"/>
    <property type="molecule type" value="Genomic_DNA"/>
</dbReference>
<feature type="transmembrane region" description="Helical" evidence="2">
    <location>
        <begin position="348"/>
        <end position="367"/>
    </location>
</feature>
<keyword evidence="2" id="KW-1133">Transmembrane helix</keyword>
<feature type="region of interest" description="Disordered" evidence="1">
    <location>
        <begin position="1"/>
        <end position="82"/>
    </location>
</feature>
<keyword evidence="2" id="KW-0812">Transmembrane</keyword>
<evidence type="ECO:0000256" key="2">
    <source>
        <dbReference type="SAM" id="Phobius"/>
    </source>
</evidence>